<evidence type="ECO:0000256" key="1">
    <source>
        <dbReference type="SAM" id="MobiDB-lite"/>
    </source>
</evidence>
<feature type="region of interest" description="Disordered" evidence="1">
    <location>
        <begin position="1"/>
        <end position="101"/>
    </location>
</feature>
<reference evidence="3" key="1">
    <citation type="submission" date="2017-04" db="EMBL/GenBank/DDBJ databases">
        <authorList>
            <person name="Varghese N."/>
            <person name="Submissions S."/>
        </authorList>
    </citation>
    <scope>NUCLEOTIDE SEQUENCE [LARGE SCALE GENOMIC DNA]</scope>
    <source>
        <strain evidence="3">UI2</strain>
    </source>
</reference>
<dbReference type="EMBL" id="FXWL01000002">
    <property type="protein sequence ID" value="SMQ76418.1"/>
    <property type="molecule type" value="Genomic_DNA"/>
</dbReference>
<feature type="compositionally biased region" description="Basic and acidic residues" evidence="1">
    <location>
        <begin position="19"/>
        <end position="34"/>
    </location>
</feature>
<evidence type="ECO:0000313" key="3">
    <source>
        <dbReference type="Proteomes" id="UP000194469"/>
    </source>
</evidence>
<protein>
    <submittedName>
        <fullName evidence="2">Uncharacterized protein</fullName>
    </submittedName>
</protein>
<name>A0A1Y6FN75_9SPHN</name>
<dbReference type="Proteomes" id="UP000194469">
    <property type="component" value="Unassembled WGS sequence"/>
</dbReference>
<organism evidence="2 3">
    <name type="scientific">Sphingopyxis terrae subsp. ummariensis</name>
    <dbReference type="NCBI Taxonomy" id="429001"/>
    <lineage>
        <taxon>Bacteria</taxon>
        <taxon>Pseudomonadati</taxon>
        <taxon>Pseudomonadota</taxon>
        <taxon>Alphaproteobacteria</taxon>
        <taxon>Sphingomonadales</taxon>
        <taxon>Sphingomonadaceae</taxon>
        <taxon>Sphingopyxis</taxon>
    </lineage>
</organism>
<feature type="compositionally biased region" description="Basic and acidic residues" evidence="1">
    <location>
        <begin position="1"/>
        <end position="10"/>
    </location>
</feature>
<evidence type="ECO:0000313" key="2">
    <source>
        <dbReference type="EMBL" id="SMQ76418.1"/>
    </source>
</evidence>
<proteinExistence type="predicted"/>
<dbReference type="AlphaFoldDB" id="A0A1Y6FN75"/>
<feature type="compositionally biased region" description="Basic and acidic residues" evidence="1">
    <location>
        <begin position="82"/>
        <end position="101"/>
    </location>
</feature>
<sequence length="101" mass="10939">MTNEQRDDGRQNGPGEQIRPQEDRENRENRDLDNLRGGADPSGGTSADVPRDNSKAGPAVVTPSDSAQDEIPRTGTSGGHATGDDVAREEWQRSRCEDGHK</sequence>
<gene>
    <name evidence="2" type="ORF">SAMN06295984_1857</name>
</gene>
<keyword evidence="3" id="KW-1185">Reference proteome</keyword>
<dbReference type="RefSeq" id="WP_086456902.1">
    <property type="nucleotide sequence ID" value="NZ_FXWL01000002.1"/>
</dbReference>
<dbReference type="GeneID" id="303002239"/>
<accession>A0A1Y6FN75</accession>